<keyword evidence="1" id="KW-0521">NADP</keyword>
<keyword evidence="1" id="KW-0560">Oxidoreductase</keyword>
<organism evidence="3 4">
    <name type="scientific">Trifolium medium</name>
    <dbReference type="NCBI Taxonomy" id="97028"/>
    <lineage>
        <taxon>Eukaryota</taxon>
        <taxon>Viridiplantae</taxon>
        <taxon>Streptophyta</taxon>
        <taxon>Embryophyta</taxon>
        <taxon>Tracheophyta</taxon>
        <taxon>Spermatophyta</taxon>
        <taxon>Magnoliopsida</taxon>
        <taxon>eudicotyledons</taxon>
        <taxon>Gunneridae</taxon>
        <taxon>Pentapetalae</taxon>
        <taxon>rosids</taxon>
        <taxon>fabids</taxon>
        <taxon>Fabales</taxon>
        <taxon>Fabaceae</taxon>
        <taxon>Papilionoideae</taxon>
        <taxon>50 kb inversion clade</taxon>
        <taxon>NPAAA clade</taxon>
        <taxon>Hologalegina</taxon>
        <taxon>IRL clade</taxon>
        <taxon>Trifolieae</taxon>
        <taxon>Trifolium</taxon>
    </lineage>
</organism>
<dbReference type="InterPro" id="IPR026055">
    <property type="entry name" value="FAR"/>
</dbReference>
<dbReference type="Pfam" id="PF07993">
    <property type="entry name" value="NAD_binding_4"/>
    <property type="match status" value="1"/>
</dbReference>
<keyword evidence="4" id="KW-1185">Reference proteome</keyword>
<dbReference type="AlphaFoldDB" id="A0A392N0Z1"/>
<dbReference type="GO" id="GO:0080019">
    <property type="term" value="F:alcohol-forming very long-chain fatty acyl-CoA reductase activity"/>
    <property type="evidence" value="ECO:0007669"/>
    <property type="project" value="InterPro"/>
</dbReference>
<dbReference type="InterPro" id="IPR036291">
    <property type="entry name" value="NAD(P)-bd_dom_sf"/>
</dbReference>
<dbReference type="Proteomes" id="UP000265520">
    <property type="component" value="Unassembled WGS sequence"/>
</dbReference>
<proteinExistence type="inferred from homology"/>
<dbReference type="GO" id="GO:0035336">
    <property type="term" value="P:long-chain fatty-acyl-CoA metabolic process"/>
    <property type="evidence" value="ECO:0007669"/>
    <property type="project" value="TreeGrafter"/>
</dbReference>
<dbReference type="GO" id="GO:0010345">
    <property type="term" value="P:suberin biosynthetic process"/>
    <property type="evidence" value="ECO:0007669"/>
    <property type="project" value="TreeGrafter"/>
</dbReference>
<accession>A0A392N0Z1</accession>
<dbReference type="EMBL" id="LXQA010024984">
    <property type="protein sequence ID" value="MCH93460.1"/>
    <property type="molecule type" value="Genomic_DNA"/>
</dbReference>
<keyword evidence="1" id="KW-0443">Lipid metabolism</keyword>
<comment type="function">
    <text evidence="1">Catalyzes the reduction of fatty acyl-CoA to fatty alcohols.</text>
</comment>
<dbReference type="InterPro" id="IPR013120">
    <property type="entry name" value="FAR_NAD-bd"/>
</dbReference>
<feature type="domain" description="Thioester reductase (TE)" evidence="2">
    <location>
        <begin position="2"/>
        <end position="73"/>
    </location>
</feature>
<sequence>MLVETSKGNLSVVVVRPTIVTSTYREPFPGWVEGLRTIDSVVVAYGKGKLTSFMADLDAVVDVIPADMVVNAIIVAMMAHANQPSDDHIIYHVGSSIHVHTLLASFKGT</sequence>
<keyword evidence="1" id="KW-0444">Lipid biosynthesis</keyword>
<dbReference type="SUPFAM" id="SSF51735">
    <property type="entry name" value="NAD(P)-binding Rossmann-fold domains"/>
    <property type="match status" value="1"/>
</dbReference>
<comment type="caution">
    <text evidence="3">The sequence shown here is derived from an EMBL/GenBank/DDBJ whole genome shotgun (WGS) entry which is preliminary data.</text>
</comment>
<comment type="similarity">
    <text evidence="1">Belongs to the fatty acyl-CoA reductase family.</text>
</comment>
<comment type="catalytic activity">
    <reaction evidence="1">
        <text>a long-chain fatty acyl-CoA + 2 NADPH + 2 H(+) = a long-chain primary fatty alcohol + 2 NADP(+) + CoA</text>
        <dbReference type="Rhea" id="RHEA:52716"/>
        <dbReference type="ChEBI" id="CHEBI:15378"/>
        <dbReference type="ChEBI" id="CHEBI:57287"/>
        <dbReference type="ChEBI" id="CHEBI:57783"/>
        <dbReference type="ChEBI" id="CHEBI:58349"/>
        <dbReference type="ChEBI" id="CHEBI:77396"/>
        <dbReference type="ChEBI" id="CHEBI:83139"/>
        <dbReference type="EC" id="1.2.1.84"/>
    </reaction>
</comment>
<dbReference type="PANTHER" id="PTHR11011">
    <property type="entry name" value="MALE STERILITY PROTEIN 2-RELATED"/>
    <property type="match status" value="1"/>
</dbReference>
<reference evidence="3 4" key="1">
    <citation type="journal article" date="2018" name="Front. Plant Sci.">
        <title>Red Clover (Trifolium pratense) and Zigzag Clover (T. medium) - A Picture of Genomic Similarities and Differences.</title>
        <authorList>
            <person name="Dluhosova J."/>
            <person name="Istvanek J."/>
            <person name="Nedelnik J."/>
            <person name="Repkova J."/>
        </authorList>
    </citation>
    <scope>NUCLEOTIDE SEQUENCE [LARGE SCALE GENOMIC DNA]</scope>
    <source>
        <strain evidence="4">cv. 10/8</strain>
        <tissue evidence="3">Leaf</tissue>
    </source>
</reference>
<dbReference type="EC" id="1.2.1.84" evidence="1"/>
<evidence type="ECO:0000313" key="4">
    <source>
        <dbReference type="Proteomes" id="UP000265520"/>
    </source>
</evidence>
<dbReference type="Gene3D" id="3.40.50.720">
    <property type="entry name" value="NAD(P)-binding Rossmann-like Domain"/>
    <property type="match status" value="1"/>
</dbReference>
<dbReference type="PANTHER" id="PTHR11011:SF108">
    <property type="entry name" value="FATTY ACYL-COA REDUCTASE"/>
    <property type="match status" value="1"/>
</dbReference>
<evidence type="ECO:0000256" key="1">
    <source>
        <dbReference type="RuleBase" id="RU363097"/>
    </source>
</evidence>
<evidence type="ECO:0000259" key="2">
    <source>
        <dbReference type="Pfam" id="PF07993"/>
    </source>
</evidence>
<evidence type="ECO:0000313" key="3">
    <source>
        <dbReference type="EMBL" id="MCH93460.1"/>
    </source>
</evidence>
<name>A0A392N0Z1_9FABA</name>
<protein>
    <recommendedName>
        <fullName evidence="1">Fatty acyl-CoA reductase</fullName>
        <ecNumber evidence="1">1.2.1.84</ecNumber>
    </recommendedName>
</protein>
<dbReference type="GO" id="GO:0102965">
    <property type="term" value="F:alcohol-forming long-chain fatty acyl-CoA reductase activity"/>
    <property type="evidence" value="ECO:0007669"/>
    <property type="project" value="UniProtKB-EC"/>
</dbReference>